<dbReference type="InterPro" id="IPR004923">
    <property type="entry name" value="FTR1/Fip1/EfeU"/>
</dbReference>
<dbReference type="GO" id="GO:0033573">
    <property type="term" value="C:high-affinity iron permease complex"/>
    <property type="evidence" value="ECO:0007669"/>
    <property type="project" value="InterPro"/>
</dbReference>
<sequence length="568" mass="63671">MNILAKNFLTKIILAFIVILSFSSPYLKTIAAKESYSNLFIKITDANTAIKNNEHDKAKKLIEEFKTEFESTKNSDSEAGKKVKQTLKSNDINEEQLRELSTTLLAFENEQNPLDVEAEKRAFKTKLFPAFDKLEKAIDTKNIETMKAEYVKYNAAWVRNEGIVRTLEPAYYGKVETTMSFLRSSMEIEPYDYQTTKMYLTDLKNYLDDFLAGKKLEQSTDVKTLEQGIKLLEESYSAFKDGNKAQGSQKMKKFIEVWPVIEGEVRTRNASLYTKVESETPIIMVKGSEQKYQDQLKNLISELSKIDTKSNYTAIDSMLILLREGVEALIIVLSLASALKAAKQRKGLIWIYTGAIVGILSSILAAVVLKYSFLALSSGTNREIIEGVVGIFAVVMMIGIGIWLHSKSSVKAWKKYMDSKLNLVLSTGSFISMFTLSFLAVFREGAETILFYAGIMPLISTANLLIGIALAVVALIIIGIIMVKASGKLPISKVFLVLSWLIYILGFKMLGVSIHALQITDIVSNHIIDYLPTIEILGIYPSYEVVIAQLIYIVVVAISIFYEKSKNK</sequence>
<evidence type="ECO:0000313" key="8">
    <source>
        <dbReference type="Proteomes" id="UP001212217"/>
    </source>
</evidence>
<keyword evidence="5 6" id="KW-0472">Membrane</keyword>
<dbReference type="RefSeq" id="WP_271986904.1">
    <property type="nucleotide sequence ID" value="NZ_JAQMFS010000026.1"/>
</dbReference>
<gene>
    <name evidence="7" type="ORF">PNO30_01580</name>
</gene>
<evidence type="ECO:0000256" key="5">
    <source>
        <dbReference type="ARBA" id="ARBA00023136"/>
    </source>
</evidence>
<feature type="transmembrane region" description="Helical" evidence="6">
    <location>
        <begin position="537"/>
        <end position="562"/>
    </location>
</feature>
<accession>A0AAW6B5L6</accession>
<comment type="similarity">
    <text evidence="2">Belongs to the oxidase-dependent Fe transporter (OFeT) (TC 9.A.10.1) family.</text>
</comment>
<evidence type="ECO:0000256" key="3">
    <source>
        <dbReference type="ARBA" id="ARBA00022692"/>
    </source>
</evidence>
<evidence type="ECO:0000256" key="1">
    <source>
        <dbReference type="ARBA" id="ARBA00004141"/>
    </source>
</evidence>
<comment type="caution">
    <text evidence="7">The sequence shown here is derived from an EMBL/GenBank/DDBJ whole genome shotgun (WGS) entry which is preliminary data.</text>
</comment>
<dbReference type="Pfam" id="PF03239">
    <property type="entry name" value="FTR1"/>
    <property type="match status" value="1"/>
</dbReference>
<feature type="transmembrane region" description="Helical" evidence="6">
    <location>
        <begin position="423"/>
        <end position="443"/>
    </location>
</feature>
<keyword evidence="4 6" id="KW-1133">Transmembrane helix</keyword>
<evidence type="ECO:0000256" key="2">
    <source>
        <dbReference type="ARBA" id="ARBA00008333"/>
    </source>
</evidence>
<comment type="subcellular location">
    <subcellularLocation>
        <location evidence="1">Membrane</location>
        <topology evidence="1">Multi-pass membrane protein</topology>
    </subcellularLocation>
</comment>
<name>A0AAW6B5L6_9BACL</name>
<protein>
    <submittedName>
        <fullName evidence="7">FTR1 family iron permease</fullName>
    </submittedName>
</protein>
<organism evidence="7 8">
    <name type="scientific">Gemella haemolysans</name>
    <dbReference type="NCBI Taxonomy" id="1379"/>
    <lineage>
        <taxon>Bacteria</taxon>
        <taxon>Bacillati</taxon>
        <taxon>Bacillota</taxon>
        <taxon>Bacilli</taxon>
        <taxon>Bacillales</taxon>
        <taxon>Gemellaceae</taxon>
        <taxon>Gemella</taxon>
    </lineage>
</organism>
<dbReference type="EMBL" id="JAQMFS010000026">
    <property type="protein sequence ID" value="MDB6185465.1"/>
    <property type="molecule type" value="Genomic_DNA"/>
</dbReference>
<dbReference type="Proteomes" id="UP001212217">
    <property type="component" value="Unassembled WGS sequence"/>
</dbReference>
<evidence type="ECO:0000256" key="6">
    <source>
        <dbReference type="SAM" id="Phobius"/>
    </source>
</evidence>
<feature type="transmembrane region" description="Helical" evidence="6">
    <location>
        <begin position="449"/>
        <end position="482"/>
    </location>
</feature>
<evidence type="ECO:0000313" key="7">
    <source>
        <dbReference type="EMBL" id="MDB6185465.1"/>
    </source>
</evidence>
<reference evidence="7" key="1">
    <citation type="submission" date="2023-08" db="EMBL/GenBank/DDBJ databases">
        <title>Dental plaque isolates bound by oral lectin ZG16B.</title>
        <authorList>
            <person name="Ghosh S."/>
        </authorList>
    </citation>
    <scope>NUCLEOTIDE SEQUENCE</scope>
    <source>
        <strain evidence="7">DP3_5B</strain>
    </source>
</reference>
<dbReference type="AlphaFoldDB" id="A0AAW6B5L6"/>
<dbReference type="PANTHER" id="PTHR31632:SF2">
    <property type="entry name" value="PLASMA MEMBRANE IRON PERMEASE"/>
    <property type="match status" value="1"/>
</dbReference>
<dbReference type="GO" id="GO:0015093">
    <property type="term" value="F:ferrous iron transmembrane transporter activity"/>
    <property type="evidence" value="ECO:0007669"/>
    <property type="project" value="TreeGrafter"/>
</dbReference>
<dbReference type="PANTHER" id="PTHR31632">
    <property type="entry name" value="IRON TRANSPORTER FTH1"/>
    <property type="match status" value="1"/>
</dbReference>
<feature type="transmembrane region" description="Helical" evidence="6">
    <location>
        <begin position="348"/>
        <end position="372"/>
    </location>
</feature>
<feature type="transmembrane region" description="Helical" evidence="6">
    <location>
        <begin position="494"/>
        <end position="517"/>
    </location>
</feature>
<keyword evidence="3 6" id="KW-0812">Transmembrane</keyword>
<feature type="transmembrane region" description="Helical" evidence="6">
    <location>
        <begin position="384"/>
        <end position="403"/>
    </location>
</feature>
<evidence type="ECO:0000256" key="4">
    <source>
        <dbReference type="ARBA" id="ARBA00022989"/>
    </source>
</evidence>
<proteinExistence type="inferred from homology"/>